<dbReference type="RefSeq" id="WP_135207052.1">
    <property type="nucleotide sequence ID" value="NZ_SPVF01000128.1"/>
</dbReference>
<accession>A0A4Y9SGR8</accession>
<name>A0A4Y9SGR8_9BURK</name>
<sequence>MTRIALEAAADALAGLNALRSAMTDDLEDVESYLDQADAPRDPAAEADLAVYHVMRASLYSGLACINEVLGWVKLLADSAPEGEFSETLKALPPVPVFSIH</sequence>
<keyword evidence="2" id="KW-1185">Reference proteome</keyword>
<dbReference type="Proteomes" id="UP000298438">
    <property type="component" value="Unassembled WGS sequence"/>
</dbReference>
<proteinExistence type="predicted"/>
<comment type="caution">
    <text evidence="1">The sequence shown here is derived from an EMBL/GenBank/DDBJ whole genome shotgun (WGS) entry which is preliminary data.</text>
</comment>
<protein>
    <submittedName>
        <fullName evidence="1">Uncharacterized protein</fullName>
    </submittedName>
</protein>
<organism evidence="1 2">
    <name type="scientific">Zemynaea arenosa</name>
    <dbReference type="NCBI Taxonomy" id="2561931"/>
    <lineage>
        <taxon>Bacteria</taxon>
        <taxon>Pseudomonadati</taxon>
        <taxon>Pseudomonadota</taxon>
        <taxon>Betaproteobacteria</taxon>
        <taxon>Burkholderiales</taxon>
        <taxon>Oxalobacteraceae</taxon>
        <taxon>Telluria group</taxon>
        <taxon>Zemynaea</taxon>
    </lineage>
</organism>
<evidence type="ECO:0000313" key="2">
    <source>
        <dbReference type="Proteomes" id="UP000298438"/>
    </source>
</evidence>
<reference evidence="1 2" key="1">
    <citation type="submission" date="2019-03" db="EMBL/GenBank/DDBJ databases">
        <title>Draft Genome Sequence of Massilia arenosa sp. nov., a Novel Massilia Species Isolated from a Sandy-loam Maize Soil.</title>
        <authorList>
            <person name="Raths R."/>
            <person name="Peta V."/>
            <person name="Bucking H."/>
        </authorList>
    </citation>
    <scope>NUCLEOTIDE SEQUENCE [LARGE SCALE GENOMIC DNA]</scope>
    <source>
        <strain evidence="1 2">MC02</strain>
    </source>
</reference>
<dbReference type="EMBL" id="SPVF01000128">
    <property type="protein sequence ID" value="TFW20808.1"/>
    <property type="molecule type" value="Genomic_DNA"/>
</dbReference>
<evidence type="ECO:0000313" key="1">
    <source>
        <dbReference type="EMBL" id="TFW20808.1"/>
    </source>
</evidence>
<gene>
    <name evidence="1" type="ORF">E4L96_09920</name>
</gene>
<dbReference type="OrthoDB" id="8777664at2"/>
<dbReference type="AlphaFoldDB" id="A0A4Y9SGR8"/>